<comment type="caution">
    <text evidence="1">The sequence shown here is derived from an EMBL/GenBank/DDBJ whole genome shotgun (WGS) entry which is preliminary data.</text>
</comment>
<dbReference type="AlphaFoldDB" id="A0A080LRV2"/>
<accession>A0A080LRV2</accession>
<evidence type="ECO:0000313" key="1">
    <source>
        <dbReference type="EMBL" id="KFB70978.1"/>
    </source>
</evidence>
<organism evidence="1 2">
    <name type="scientific">Candidatus Accumulibacter phosphatis</name>
    <dbReference type="NCBI Taxonomy" id="327160"/>
    <lineage>
        <taxon>Bacteria</taxon>
        <taxon>Pseudomonadati</taxon>
        <taxon>Pseudomonadota</taxon>
        <taxon>Betaproteobacteria</taxon>
        <taxon>Candidatus Accumulibacter</taxon>
    </lineage>
</organism>
<gene>
    <name evidence="1" type="ORF">AW09_003908</name>
</gene>
<dbReference type="EMBL" id="JDVG02000617">
    <property type="protein sequence ID" value="KFB70978.1"/>
    <property type="molecule type" value="Genomic_DNA"/>
</dbReference>
<evidence type="ECO:0000313" key="2">
    <source>
        <dbReference type="Proteomes" id="UP000020077"/>
    </source>
</evidence>
<proteinExistence type="predicted"/>
<dbReference type="Proteomes" id="UP000020077">
    <property type="component" value="Unassembled WGS sequence"/>
</dbReference>
<name>A0A080LRV2_9PROT</name>
<reference evidence="1 2" key="1">
    <citation type="submission" date="2014-02" db="EMBL/GenBank/DDBJ databases">
        <title>Expanding our view of genomic diversity in Candidatus Accumulibacter clades.</title>
        <authorList>
            <person name="Skennerton C.T."/>
            <person name="Barr J.J."/>
            <person name="Slater F.R."/>
            <person name="Bond P.L."/>
            <person name="Tyson G.W."/>
        </authorList>
    </citation>
    <scope>NUCLEOTIDE SEQUENCE [LARGE SCALE GENOMIC DNA]</scope>
    <source>
        <strain evidence="2">BA-91</strain>
    </source>
</reference>
<protein>
    <submittedName>
        <fullName evidence="1">Uncharacterized protein</fullName>
    </submittedName>
</protein>
<sequence length="176" mass="19734">MQLRFDKRAQGILQCFTGTVKVAHQLVSCGRATGDIGLSHFVANVEIGAKTDPDGLHFLQSLRVVFGGVHLPEAVCLLHEIVMSLLCLLNAVVQTVQSTGRRDVRKILLHLNDVFLHVFRQHGVDDTFVPGLFYRIVDVSDDHPQPDAKSGGRQQRQRDQENQFLAEFHLYSHPCL</sequence>